<organism evidence="7 8">
    <name type="scientific">Methyloprofundus sedimenti</name>
    <dbReference type="NCBI Taxonomy" id="1420851"/>
    <lineage>
        <taxon>Bacteria</taxon>
        <taxon>Pseudomonadati</taxon>
        <taxon>Pseudomonadota</taxon>
        <taxon>Gammaproteobacteria</taxon>
        <taxon>Methylococcales</taxon>
        <taxon>Methylococcaceae</taxon>
        <taxon>Methyloprofundus</taxon>
    </lineage>
</organism>
<dbReference type="InterPro" id="IPR036249">
    <property type="entry name" value="Thioredoxin-like_sf"/>
</dbReference>
<dbReference type="GO" id="GO:0034599">
    <property type="term" value="P:cellular response to oxidative stress"/>
    <property type="evidence" value="ECO:0007669"/>
    <property type="project" value="TreeGrafter"/>
</dbReference>
<dbReference type="GO" id="GO:0045454">
    <property type="term" value="P:cell redox homeostasis"/>
    <property type="evidence" value="ECO:0007669"/>
    <property type="project" value="TreeGrafter"/>
</dbReference>
<feature type="domain" description="Redoxin" evidence="6">
    <location>
        <begin position="40"/>
        <end position="141"/>
    </location>
</feature>
<reference evidence="7 8" key="1">
    <citation type="submission" date="2015-12" db="EMBL/GenBank/DDBJ databases">
        <authorList>
            <person name="Shamseldin A."/>
            <person name="Moawad H."/>
            <person name="Abd El-Rahim W.M."/>
            <person name="Sadowsky M.J."/>
        </authorList>
    </citation>
    <scope>NUCLEOTIDE SEQUENCE [LARGE SCALE GENOMIC DNA]</scope>
    <source>
        <strain evidence="7 8">WF1</strain>
    </source>
</reference>
<keyword evidence="3" id="KW-0560">Oxidoreductase</keyword>
<dbReference type="EMBL" id="LPUF01000003">
    <property type="protein sequence ID" value="OQK15565.1"/>
    <property type="molecule type" value="Genomic_DNA"/>
</dbReference>
<evidence type="ECO:0000256" key="4">
    <source>
        <dbReference type="ARBA" id="ARBA00023157"/>
    </source>
</evidence>
<keyword evidence="4" id="KW-1015">Disulfide bond</keyword>
<evidence type="ECO:0000259" key="6">
    <source>
        <dbReference type="Pfam" id="PF08534"/>
    </source>
</evidence>
<dbReference type="AlphaFoldDB" id="A0A1V8M1Z1"/>
<dbReference type="GO" id="GO:0005737">
    <property type="term" value="C:cytoplasm"/>
    <property type="evidence" value="ECO:0007669"/>
    <property type="project" value="TreeGrafter"/>
</dbReference>
<dbReference type="Pfam" id="PF08534">
    <property type="entry name" value="Redoxin"/>
    <property type="match status" value="1"/>
</dbReference>
<comment type="caution">
    <text evidence="7">The sequence shown here is derived from an EMBL/GenBank/DDBJ whole genome shotgun (WGS) entry which is preliminary data.</text>
</comment>
<keyword evidence="2" id="KW-0049">Antioxidant</keyword>
<accession>A0A1V8M1Z1</accession>
<dbReference type="SUPFAM" id="SSF52833">
    <property type="entry name" value="Thioredoxin-like"/>
    <property type="match status" value="1"/>
</dbReference>
<evidence type="ECO:0000313" key="7">
    <source>
        <dbReference type="EMBL" id="OQK15565.1"/>
    </source>
</evidence>
<dbReference type="GO" id="GO:0008379">
    <property type="term" value="F:thioredoxin peroxidase activity"/>
    <property type="evidence" value="ECO:0007669"/>
    <property type="project" value="TreeGrafter"/>
</dbReference>
<proteinExistence type="predicted"/>
<dbReference type="PANTHER" id="PTHR42801:SF21">
    <property type="entry name" value="BCPB PROTEIN"/>
    <property type="match status" value="1"/>
</dbReference>
<evidence type="ECO:0000256" key="2">
    <source>
        <dbReference type="ARBA" id="ARBA00022862"/>
    </source>
</evidence>
<evidence type="ECO:0000313" key="8">
    <source>
        <dbReference type="Proteomes" id="UP000191980"/>
    </source>
</evidence>
<evidence type="ECO:0000256" key="1">
    <source>
        <dbReference type="ARBA" id="ARBA00022559"/>
    </source>
</evidence>
<dbReference type="InterPro" id="IPR013740">
    <property type="entry name" value="Redoxin"/>
</dbReference>
<evidence type="ECO:0000256" key="5">
    <source>
        <dbReference type="ARBA" id="ARBA00023284"/>
    </source>
</evidence>
<keyword evidence="5" id="KW-0676">Redox-active center</keyword>
<evidence type="ECO:0000256" key="3">
    <source>
        <dbReference type="ARBA" id="ARBA00023002"/>
    </source>
</evidence>
<keyword evidence="1" id="KW-0575">Peroxidase</keyword>
<dbReference type="Gene3D" id="3.40.30.10">
    <property type="entry name" value="Glutaredoxin"/>
    <property type="match status" value="1"/>
</dbReference>
<gene>
    <name evidence="7" type="ORF">AU255_15175</name>
</gene>
<dbReference type="Proteomes" id="UP000191980">
    <property type="component" value="Unassembled WGS sequence"/>
</dbReference>
<sequence>MKDLTPCVCDPLCVLYIYPMTGKPGVPIPDGWAEIPGAAGCTPQSCSYRDNFDEFQALGVTIYGVSAQPTLDQVEAAKRLNLPYELLSDSELKFASSLNLPIFEVAELKLLKRVTLICSDGVIKKLFYPVFPPDKNAFNVIEWLKYHAHNEQIQPTPKNGAAD</sequence>
<dbReference type="InterPro" id="IPR050924">
    <property type="entry name" value="Peroxiredoxin_BCP/PrxQ"/>
</dbReference>
<protein>
    <recommendedName>
        <fullName evidence="6">Redoxin domain-containing protein</fullName>
    </recommendedName>
</protein>
<name>A0A1V8M1Z1_9GAMM</name>
<dbReference type="CDD" id="cd03017">
    <property type="entry name" value="PRX_BCP"/>
    <property type="match status" value="1"/>
</dbReference>
<keyword evidence="8" id="KW-1185">Reference proteome</keyword>
<dbReference type="PANTHER" id="PTHR42801">
    <property type="entry name" value="THIOREDOXIN-DEPENDENT PEROXIDE REDUCTASE"/>
    <property type="match status" value="1"/>
</dbReference>
<dbReference type="STRING" id="1420851.AU255_15175"/>